<dbReference type="OrthoDB" id="9792240at2"/>
<evidence type="ECO:0000259" key="2">
    <source>
        <dbReference type="Pfam" id="PF13581"/>
    </source>
</evidence>
<dbReference type="Proteomes" id="UP000049222">
    <property type="component" value="Unassembled WGS sequence"/>
</dbReference>
<dbReference type="InterPro" id="IPR003594">
    <property type="entry name" value="HATPase_dom"/>
</dbReference>
<dbReference type="InterPro" id="IPR036890">
    <property type="entry name" value="HATPase_C_sf"/>
</dbReference>
<dbReference type="GO" id="GO:0004674">
    <property type="term" value="F:protein serine/threonine kinase activity"/>
    <property type="evidence" value="ECO:0007669"/>
    <property type="project" value="UniProtKB-KW"/>
</dbReference>
<dbReference type="SUPFAM" id="SSF55874">
    <property type="entry name" value="ATPase domain of HSP90 chaperone/DNA topoisomerase II/histidine kinase"/>
    <property type="match status" value="1"/>
</dbReference>
<dbReference type="Pfam" id="PF13581">
    <property type="entry name" value="HATPase_c_2"/>
    <property type="match status" value="1"/>
</dbReference>
<dbReference type="STRING" id="420998.JDO7802_01555"/>
<keyword evidence="1" id="KW-0723">Serine/threonine-protein kinase</keyword>
<name>A0A0M6YGR3_9RHOB</name>
<keyword evidence="3" id="KW-0808">Transferase</keyword>
<keyword evidence="4" id="KW-1185">Reference proteome</keyword>
<evidence type="ECO:0000313" key="4">
    <source>
        <dbReference type="Proteomes" id="UP000049222"/>
    </source>
</evidence>
<accession>A0A0M6YGR3</accession>
<dbReference type="AlphaFoldDB" id="A0A0M6YGR3"/>
<dbReference type="RefSeq" id="WP_055084206.1">
    <property type="nucleotide sequence ID" value="NZ_CXSU01000011.1"/>
</dbReference>
<organism evidence="3 4">
    <name type="scientific">Jannaschia donghaensis</name>
    <dbReference type="NCBI Taxonomy" id="420998"/>
    <lineage>
        <taxon>Bacteria</taxon>
        <taxon>Pseudomonadati</taxon>
        <taxon>Pseudomonadota</taxon>
        <taxon>Alphaproteobacteria</taxon>
        <taxon>Rhodobacterales</taxon>
        <taxon>Roseobacteraceae</taxon>
        <taxon>Jannaschia</taxon>
    </lineage>
</organism>
<dbReference type="InterPro" id="IPR050267">
    <property type="entry name" value="Anti-sigma-factor_SerPK"/>
</dbReference>
<evidence type="ECO:0000313" key="3">
    <source>
        <dbReference type="EMBL" id="CTQ49541.1"/>
    </source>
</evidence>
<evidence type="ECO:0000256" key="1">
    <source>
        <dbReference type="ARBA" id="ARBA00022527"/>
    </source>
</evidence>
<protein>
    <submittedName>
        <fullName evidence="3">Serine/threonine-protein kinase BtrW</fullName>
        <ecNumber evidence="3">2.7.11.1</ecNumber>
    </submittedName>
</protein>
<dbReference type="EMBL" id="CXSU01000011">
    <property type="protein sequence ID" value="CTQ49541.1"/>
    <property type="molecule type" value="Genomic_DNA"/>
</dbReference>
<proteinExistence type="predicted"/>
<dbReference type="EC" id="2.7.11.1" evidence="3"/>
<gene>
    <name evidence="3" type="primary">btrW</name>
    <name evidence="3" type="ORF">JDO7802_01555</name>
</gene>
<feature type="domain" description="Histidine kinase/HSP90-like ATPase" evidence="2">
    <location>
        <begin position="19"/>
        <end position="145"/>
    </location>
</feature>
<reference evidence="3 4" key="1">
    <citation type="submission" date="2015-07" db="EMBL/GenBank/DDBJ databases">
        <authorList>
            <person name="Noorani M."/>
        </authorList>
    </citation>
    <scope>NUCLEOTIDE SEQUENCE [LARGE SCALE GENOMIC DNA]</scope>
    <source>
        <strain evidence="3 4">CECT 7802</strain>
    </source>
</reference>
<dbReference type="CDD" id="cd16936">
    <property type="entry name" value="HATPase_RsbW-like"/>
    <property type="match status" value="1"/>
</dbReference>
<sequence>MIYPDPQADDPGGIVHTSFPACPDEISEQLSTLHGVFATHGLDDGLRDTVRLVLAEILNNIAEHAVPEHDGEILLVVSSDRGRLHILTEDGGRALPTGLLGAANLPDMGQTVDDLPEGGFGWFIIHTLVDDMVYERDGGMNRLSFSLATA</sequence>
<keyword evidence="3" id="KW-0418">Kinase</keyword>
<dbReference type="PANTHER" id="PTHR35526">
    <property type="entry name" value="ANTI-SIGMA-F FACTOR RSBW-RELATED"/>
    <property type="match status" value="1"/>
</dbReference>
<dbReference type="PANTHER" id="PTHR35526:SF3">
    <property type="entry name" value="ANTI-SIGMA-F FACTOR RSBW"/>
    <property type="match status" value="1"/>
</dbReference>
<dbReference type="Gene3D" id="3.30.565.10">
    <property type="entry name" value="Histidine kinase-like ATPase, C-terminal domain"/>
    <property type="match status" value="1"/>
</dbReference>